<reference evidence="1" key="2">
    <citation type="submission" date="2022-01" db="EMBL/GenBank/DDBJ databases">
        <authorList>
            <person name="Yamashiro T."/>
            <person name="Shiraishi A."/>
            <person name="Satake H."/>
            <person name="Nakayama K."/>
        </authorList>
    </citation>
    <scope>NUCLEOTIDE SEQUENCE</scope>
</reference>
<keyword evidence="2" id="KW-1185">Reference proteome</keyword>
<dbReference type="Proteomes" id="UP001151760">
    <property type="component" value="Unassembled WGS sequence"/>
</dbReference>
<sequence length="366" mass="43615">MIFVNKGLVRLIDVTLEQWLDLKYGDHTMVRNDVKGSVIATWLIRSYKKQFDEYMEIKKQKKVYELDAGMEYNPSNVDFDEWLASKFSNYMMMDWYTKNALWIYWTIGDDEDIDVDVLTNDITGFKTYDEYKDAWIYEWNKDVPWVANMPWLDYGPYMEASDDIENVCKSHRFKSVIQNGDVIYFESYEWYENLEEGELKDEALNSKAIVEGWKGVDEESSDNARTHCSPNDKWEDFERARHIGAYANSNYNPYLDVSRIFNDHGGTVNYETQKEEGWFDKQELMGDDDDDIGDLEDYLIQKDPHYYVNDEEEISKERRCNLLGIPYVKPPTCKLENFEVVKYSFRPAEEYVAIKEYKYDIWVRTK</sequence>
<accession>A0ABQ4XVX3</accession>
<evidence type="ECO:0000313" key="2">
    <source>
        <dbReference type="Proteomes" id="UP001151760"/>
    </source>
</evidence>
<reference evidence="1" key="1">
    <citation type="journal article" date="2022" name="Int. J. Mol. Sci.">
        <title>Draft Genome of Tanacetum Coccineum: Genomic Comparison of Closely Related Tanacetum-Family Plants.</title>
        <authorList>
            <person name="Yamashiro T."/>
            <person name="Shiraishi A."/>
            <person name="Nakayama K."/>
            <person name="Satake H."/>
        </authorList>
    </citation>
    <scope>NUCLEOTIDE SEQUENCE</scope>
</reference>
<gene>
    <name evidence="1" type="ORF">Tco_0683502</name>
</gene>
<name>A0ABQ4XVX3_9ASTR</name>
<comment type="caution">
    <text evidence="1">The sequence shown here is derived from an EMBL/GenBank/DDBJ whole genome shotgun (WGS) entry which is preliminary data.</text>
</comment>
<dbReference type="EMBL" id="BQNB010009826">
    <property type="protein sequence ID" value="GJS68937.1"/>
    <property type="molecule type" value="Genomic_DNA"/>
</dbReference>
<organism evidence="1 2">
    <name type="scientific">Tanacetum coccineum</name>
    <dbReference type="NCBI Taxonomy" id="301880"/>
    <lineage>
        <taxon>Eukaryota</taxon>
        <taxon>Viridiplantae</taxon>
        <taxon>Streptophyta</taxon>
        <taxon>Embryophyta</taxon>
        <taxon>Tracheophyta</taxon>
        <taxon>Spermatophyta</taxon>
        <taxon>Magnoliopsida</taxon>
        <taxon>eudicotyledons</taxon>
        <taxon>Gunneridae</taxon>
        <taxon>Pentapetalae</taxon>
        <taxon>asterids</taxon>
        <taxon>campanulids</taxon>
        <taxon>Asterales</taxon>
        <taxon>Asteraceae</taxon>
        <taxon>Asteroideae</taxon>
        <taxon>Anthemideae</taxon>
        <taxon>Anthemidinae</taxon>
        <taxon>Tanacetum</taxon>
    </lineage>
</organism>
<protein>
    <submittedName>
        <fullName evidence="1">Uncharacterized protein</fullName>
    </submittedName>
</protein>
<proteinExistence type="predicted"/>
<evidence type="ECO:0000313" key="1">
    <source>
        <dbReference type="EMBL" id="GJS68937.1"/>
    </source>
</evidence>